<dbReference type="RefSeq" id="WP_215647784.1">
    <property type="nucleotide sequence ID" value="NZ_CAKSVL010000009.1"/>
</dbReference>
<dbReference type="PANTHER" id="PTHR43701">
    <property type="entry name" value="MEMBRANE TRANSPORTER PROTEIN MJ0441-RELATED"/>
    <property type="match status" value="1"/>
</dbReference>
<reference evidence="6" key="1">
    <citation type="submission" date="2016-04" db="EMBL/GenBank/DDBJ databases">
        <authorList>
            <person name="Evans L.H."/>
            <person name="Alamgir A."/>
            <person name="Owens N."/>
            <person name="Weber N.D."/>
            <person name="Virtaneva K."/>
            <person name="Barbian K."/>
            <person name="Babar A."/>
            <person name="Rosenke K."/>
        </authorList>
    </citation>
    <scope>NUCLEOTIDE SEQUENCE</scope>
    <source>
        <strain evidence="6">92-2</strain>
    </source>
</reference>
<dbReference type="GO" id="GO:0005886">
    <property type="term" value="C:plasma membrane"/>
    <property type="evidence" value="ECO:0007669"/>
    <property type="project" value="UniProtKB-SubCell"/>
</dbReference>
<comment type="similarity">
    <text evidence="5">Belongs to the 4-toluene sulfonate uptake permease (TSUP) (TC 2.A.102) family.</text>
</comment>
<evidence type="ECO:0000256" key="2">
    <source>
        <dbReference type="ARBA" id="ARBA00022692"/>
    </source>
</evidence>
<dbReference type="EMBL" id="FLUP01000001">
    <property type="protein sequence ID" value="SBV98400.1"/>
    <property type="molecule type" value="Genomic_DNA"/>
</dbReference>
<feature type="transmembrane region" description="Helical" evidence="5">
    <location>
        <begin position="94"/>
        <end position="115"/>
    </location>
</feature>
<keyword evidence="4 5" id="KW-0472">Membrane</keyword>
<keyword evidence="5" id="KW-1003">Cell membrane</keyword>
<protein>
    <recommendedName>
        <fullName evidence="5">Probable membrane transporter protein</fullName>
    </recommendedName>
</protein>
<feature type="transmembrane region" description="Helical" evidence="5">
    <location>
        <begin position="233"/>
        <end position="250"/>
    </location>
</feature>
<organism evidence="6">
    <name type="scientific">uncultured Desulfovibrio sp</name>
    <dbReference type="NCBI Taxonomy" id="167968"/>
    <lineage>
        <taxon>Bacteria</taxon>
        <taxon>Pseudomonadati</taxon>
        <taxon>Thermodesulfobacteriota</taxon>
        <taxon>Desulfovibrionia</taxon>
        <taxon>Desulfovibrionales</taxon>
        <taxon>Desulfovibrionaceae</taxon>
        <taxon>Desulfovibrio</taxon>
        <taxon>environmental samples</taxon>
    </lineage>
</organism>
<evidence type="ECO:0000256" key="3">
    <source>
        <dbReference type="ARBA" id="ARBA00022989"/>
    </source>
</evidence>
<name>A0A212JG55_9BACT</name>
<evidence type="ECO:0000313" key="6">
    <source>
        <dbReference type="EMBL" id="SBV98400.1"/>
    </source>
</evidence>
<evidence type="ECO:0000256" key="5">
    <source>
        <dbReference type="RuleBase" id="RU363041"/>
    </source>
</evidence>
<keyword evidence="2 5" id="KW-0812">Transmembrane</keyword>
<dbReference type="AlphaFoldDB" id="A0A212JG55"/>
<feature type="transmembrane region" description="Helical" evidence="5">
    <location>
        <begin position="68"/>
        <end position="88"/>
    </location>
</feature>
<sequence length="251" mass="25337">MFLLLLAAAVFVGGLIGTVGVGGILLIPALSALAGLSTHTAMGTALFSFIFTGLLGTWLFQRHGSIDWRITIPVCLGGLLCGYPGSLANAAAPAWLLDLLLGAVIIFAGVYALFPAKGGSPEYRAMKGRGNFRQKLLLLAIGGAVGFGSGLTGVGGPVLSVPLMVILGFSPLTAIATSQVIQITAALSGSAGNLAHGFIDADAAVWVTAAELVGVTVGARLAHSISQASLKKVVSVVCIVVGAFIILRACI</sequence>
<feature type="transmembrane region" description="Helical" evidence="5">
    <location>
        <begin position="136"/>
        <end position="159"/>
    </location>
</feature>
<comment type="subcellular location">
    <subcellularLocation>
        <location evidence="5">Cell membrane</location>
        <topology evidence="5">Multi-pass membrane protein</topology>
    </subcellularLocation>
    <subcellularLocation>
        <location evidence="1">Membrane</location>
        <topology evidence="1">Multi-pass membrane protein</topology>
    </subcellularLocation>
</comment>
<dbReference type="InterPro" id="IPR002781">
    <property type="entry name" value="TM_pro_TauE-like"/>
</dbReference>
<evidence type="ECO:0000256" key="4">
    <source>
        <dbReference type="ARBA" id="ARBA00023136"/>
    </source>
</evidence>
<dbReference type="Pfam" id="PF01925">
    <property type="entry name" value="TauE"/>
    <property type="match status" value="1"/>
</dbReference>
<proteinExistence type="inferred from homology"/>
<feature type="transmembrane region" description="Helical" evidence="5">
    <location>
        <begin position="41"/>
        <end position="61"/>
    </location>
</feature>
<keyword evidence="3 5" id="KW-1133">Transmembrane helix</keyword>
<evidence type="ECO:0000256" key="1">
    <source>
        <dbReference type="ARBA" id="ARBA00004141"/>
    </source>
</evidence>
<dbReference type="InterPro" id="IPR051598">
    <property type="entry name" value="TSUP/Inactive_protease-like"/>
</dbReference>
<dbReference type="PANTHER" id="PTHR43701:SF5">
    <property type="entry name" value="MEMBRANE TRANSPORTER PROTEIN-RELATED"/>
    <property type="match status" value="1"/>
</dbReference>
<gene>
    <name evidence="6" type="ORF">KM92DES2_11051</name>
</gene>
<accession>A0A212JG55</accession>